<dbReference type="PANTHER" id="PTHR32089">
    <property type="entry name" value="METHYL-ACCEPTING CHEMOTAXIS PROTEIN MCPB"/>
    <property type="match status" value="1"/>
</dbReference>
<sequence length="181" mass="19095">MSADALPYTLLIIFAEFAIGGLWVLWLADMRGTTAASFIKFGAALVFVSAGLAFWIARSIVSGLALVGKAAEGISVGDLDQNVDVKSKDEIGDMARSFQRMIAYMKEMAGVAEHIAEGDLTVTVEAKSEKDTLGNAFTSMVGYLKNVAGAAEQIADGDLTVDVHAKSRQDVLGNAFAKTIA</sequence>
<dbReference type="SMART" id="SM00304">
    <property type="entry name" value="HAMP"/>
    <property type="match status" value="1"/>
</dbReference>
<keyword evidence="1" id="KW-1133">Transmembrane helix</keyword>
<dbReference type="GO" id="GO:0007165">
    <property type="term" value="P:signal transduction"/>
    <property type="evidence" value="ECO:0007669"/>
    <property type="project" value="InterPro"/>
</dbReference>
<feature type="non-terminal residue" evidence="3">
    <location>
        <position position="181"/>
    </location>
</feature>
<accession>A0A0F9AL68</accession>
<feature type="domain" description="HAMP" evidence="2">
    <location>
        <begin position="58"/>
        <end position="110"/>
    </location>
</feature>
<feature type="transmembrane region" description="Helical" evidence="1">
    <location>
        <begin position="6"/>
        <end position="26"/>
    </location>
</feature>
<dbReference type="EMBL" id="LAZR01042183">
    <property type="protein sequence ID" value="KKL10145.1"/>
    <property type="molecule type" value="Genomic_DNA"/>
</dbReference>
<protein>
    <recommendedName>
        <fullName evidence="2">HAMP domain-containing protein</fullName>
    </recommendedName>
</protein>
<dbReference type="Pfam" id="PF00672">
    <property type="entry name" value="HAMP"/>
    <property type="match status" value="2"/>
</dbReference>
<keyword evidence="1" id="KW-0472">Membrane</keyword>
<comment type="caution">
    <text evidence="3">The sequence shown here is derived from an EMBL/GenBank/DDBJ whole genome shotgun (WGS) entry which is preliminary data.</text>
</comment>
<evidence type="ECO:0000313" key="3">
    <source>
        <dbReference type="EMBL" id="KKL10145.1"/>
    </source>
</evidence>
<evidence type="ECO:0000256" key="1">
    <source>
        <dbReference type="SAM" id="Phobius"/>
    </source>
</evidence>
<dbReference type="AlphaFoldDB" id="A0A0F9AL68"/>
<dbReference type="PANTHER" id="PTHR32089:SF112">
    <property type="entry name" value="LYSOZYME-LIKE PROTEIN-RELATED"/>
    <property type="match status" value="1"/>
</dbReference>
<dbReference type="InterPro" id="IPR003660">
    <property type="entry name" value="HAMP_dom"/>
</dbReference>
<dbReference type="GO" id="GO:0016020">
    <property type="term" value="C:membrane"/>
    <property type="evidence" value="ECO:0007669"/>
    <property type="project" value="InterPro"/>
</dbReference>
<gene>
    <name evidence="3" type="ORF">LCGC14_2558750</name>
</gene>
<reference evidence="3" key="1">
    <citation type="journal article" date="2015" name="Nature">
        <title>Complex archaea that bridge the gap between prokaryotes and eukaryotes.</title>
        <authorList>
            <person name="Spang A."/>
            <person name="Saw J.H."/>
            <person name="Jorgensen S.L."/>
            <person name="Zaremba-Niedzwiedzka K."/>
            <person name="Martijn J."/>
            <person name="Lind A.E."/>
            <person name="van Eijk R."/>
            <person name="Schleper C."/>
            <person name="Guy L."/>
            <person name="Ettema T.J."/>
        </authorList>
    </citation>
    <scope>NUCLEOTIDE SEQUENCE</scope>
</reference>
<dbReference type="Gene3D" id="6.10.340.10">
    <property type="match status" value="1"/>
</dbReference>
<evidence type="ECO:0000259" key="2">
    <source>
        <dbReference type="PROSITE" id="PS50885"/>
    </source>
</evidence>
<dbReference type="PROSITE" id="PS50885">
    <property type="entry name" value="HAMP"/>
    <property type="match status" value="1"/>
</dbReference>
<dbReference type="CDD" id="cd06225">
    <property type="entry name" value="HAMP"/>
    <property type="match status" value="3"/>
</dbReference>
<organism evidence="3">
    <name type="scientific">marine sediment metagenome</name>
    <dbReference type="NCBI Taxonomy" id="412755"/>
    <lineage>
        <taxon>unclassified sequences</taxon>
        <taxon>metagenomes</taxon>
        <taxon>ecological metagenomes</taxon>
    </lineage>
</organism>
<dbReference type="SUPFAM" id="SSF158472">
    <property type="entry name" value="HAMP domain-like"/>
    <property type="match status" value="1"/>
</dbReference>
<name>A0A0F9AL68_9ZZZZ</name>
<keyword evidence="1" id="KW-0812">Transmembrane</keyword>
<feature type="transmembrane region" description="Helical" evidence="1">
    <location>
        <begin position="38"/>
        <end position="57"/>
    </location>
</feature>
<proteinExistence type="predicted"/>